<protein>
    <submittedName>
        <fullName evidence="1">Uncharacterized protein</fullName>
    </submittedName>
</protein>
<accession>K1XZ12</accession>
<sequence length="129" mass="14626">MKKILSIVALIVYILSINTLVHASTMGFFSHTSNGMNMDHCQSHTQSSTDKTQSIDCCELALSNEYSNTQILLECNEYLPHIIPNFDFLAKDSNTPNIFTPQVAWSPWRNPNIKYHKFSDLFGIIVNLS</sequence>
<organism evidence="1">
    <name type="scientific">uncultured bacterium</name>
    <name type="common">gcode 4</name>
    <dbReference type="NCBI Taxonomy" id="1234023"/>
    <lineage>
        <taxon>Bacteria</taxon>
        <taxon>environmental samples</taxon>
    </lineage>
</organism>
<dbReference type="EMBL" id="AMFJ01036023">
    <property type="protein sequence ID" value="EKD25568.1"/>
    <property type="molecule type" value="Genomic_DNA"/>
</dbReference>
<evidence type="ECO:0000313" key="1">
    <source>
        <dbReference type="EMBL" id="EKD25568.1"/>
    </source>
</evidence>
<dbReference type="AlphaFoldDB" id="K1XZ12"/>
<comment type="caution">
    <text evidence="1">The sequence shown here is derived from an EMBL/GenBank/DDBJ whole genome shotgun (WGS) entry which is preliminary data.</text>
</comment>
<gene>
    <name evidence="1" type="ORF">ACD_80C00016G0005</name>
</gene>
<proteinExistence type="predicted"/>
<reference evidence="1" key="1">
    <citation type="journal article" date="2012" name="Science">
        <title>Fermentation, hydrogen, and sulfur metabolism in multiple uncultivated bacterial phyla.</title>
        <authorList>
            <person name="Wrighton K.C."/>
            <person name="Thomas B.C."/>
            <person name="Sharon I."/>
            <person name="Miller C.S."/>
            <person name="Castelle C.J."/>
            <person name="VerBerkmoes N.C."/>
            <person name="Wilkins M.J."/>
            <person name="Hettich R.L."/>
            <person name="Lipton M.S."/>
            <person name="Williams K.H."/>
            <person name="Long P.E."/>
            <person name="Banfield J.F."/>
        </authorList>
    </citation>
    <scope>NUCLEOTIDE SEQUENCE [LARGE SCALE GENOMIC DNA]</scope>
</reference>
<name>K1XZ12_9BACT</name>